<dbReference type="OrthoDB" id="1151400at2"/>
<keyword evidence="1" id="KW-0472">Membrane</keyword>
<evidence type="ECO:0000256" key="1">
    <source>
        <dbReference type="SAM" id="Phobius"/>
    </source>
</evidence>
<dbReference type="AlphaFoldDB" id="A0A5M4BAU1"/>
<proteinExistence type="predicted"/>
<accession>A0A5M4BAU1</accession>
<organism evidence="2 3">
    <name type="scientific">Capnocytophaga felis</name>
    <dbReference type="NCBI Taxonomy" id="2267611"/>
    <lineage>
        <taxon>Bacteria</taxon>
        <taxon>Pseudomonadati</taxon>
        <taxon>Bacteroidota</taxon>
        <taxon>Flavobacteriia</taxon>
        <taxon>Flavobacteriales</taxon>
        <taxon>Flavobacteriaceae</taxon>
        <taxon>Capnocytophaga</taxon>
    </lineage>
</organism>
<evidence type="ECO:0000313" key="2">
    <source>
        <dbReference type="EMBL" id="GET46540.1"/>
    </source>
</evidence>
<keyword evidence="1" id="KW-1133">Transmembrane helix</keyword>
<dbReference type="Proteomes" id="UP000398217">
    <property type="component" value="Unassembled WGS sequence"/>
</dbReference>
<name>A0A5M4BAU1_9FLAO</name>
<reference evidence="3" key="1">
    <citation type="journal article" date="2020" name="Int. J. Syst. Evol. Microbiol.">
        <title>Capnocytophaga felis sp. nov. isolated from the feline oral cavity.</title>
        <authorList>
            <person name="Suzuki M."/>
            <person name="Umeda K."/>
            <person name="Kimura M."/>
            <person name="Imaoka K."/>
            <person name="Morikawa S."/>
            <person name="Maeda K."/>
        </authorList>
    </citation>
    <scope>NUCLEOTIDE SEQUENCE [LARGE SCALE GENOMIC DNA]</scope>
    <source>
        <strain evidence="3">KC07070</strain>
    </source>
</reference>
<keyword evidence="3" id="KW-1185">Reference proteome</keyword>
<evidence type="ECO:0000313" key="3">
    <source>
        <dbReference type="Proteomes" id="UP000398217"/>
    </source>
</evidence>
<dbReference type="EMBL" id="BLBC01000012">
    <property type="protein sequence ID" value="GET46540.1"/>
    <property type="molecule type" value="Genomic_DNA"/>
</dbReference>
<protein>
    <submittedName>
        <fullName evidence="2">Uncharacterized protein</fullName>
    </submittedName>
</protein>
<sequence length="217" mass="25379">MDMKNLMENTMKNTENQPQDDGLELLKRLIKSNEKHIEESAKLTSLYEDFLSLLGENESTLRGTTYSQEEVKRLVKEEKEERIRFLEKLKATKLDLSKQAIDRLDQFENKLKSLKNNINGSIGILILSIVILVITSFSAKYWFAESVRTKMEVREELLREIYNEGKGIYEKTYINDLENNTKMMQEFVRKNPSEGSKLVHFKSGFDARKEQQGTNKR</sequence>
<keyword evidence="1" id="KW-0812">Transmembrane</keyword>
<feature type="transmembrane region" description="Helical" evidence="1">
    <location>
        <begin position="122"/>
        <end position="143"/>
    </location>
</feature>
<gene>
    <name evidence="2" type="ORF">RCZ01_18420</name>
</gene>
<comment type="caution">
    <text evidence="2">The sequence shown here is derived from an EMBL/GenBank/DDBJ whole genome shotgun (WGS) entry which is preliminary data.</text>
</comment>